<evidence type="ECO:0000256" key="1">
    <source>
        <dbReference type="SAM" id="Phobius"/>
    </source>
</evidence>
<evidence type="ECO:0000259" key="2">
    <source>
        <dbReference type="Pfam" id="PF20047"/>
    </source>
</evidence>
<dbReference type="Pfam" id="PF20047">
    <property type="entry name" value="DUF6449"/>
    <property type="match status" value="1"/>
</dbReference>
<gene>
    <name evidence="3" type="ORF">CNLFYP112_02606</name>
</gene>
<reference evidence="3" key="1">
    <citation type="submission" date="2019-11" db="EMBL/GenBank/DDBJ databases">
        <authorList>
            <person name="Feng L."/>
        </authorList>
    </citation>
    <scope>NUCLEOTIDE SEQUENCE</scope>
    <source>
        <strain evidence="3">CnexileLFYP112</strain>
    </source>
</reference>
<feature type="transmembrane region" description="Helical" evidence="1">
    <location>
        <begin position="114"/>
        <end position="135"/>
    </location>
</feature>
<accession>A0A6N2VDS4</accession>
<evidence type="ECO:0000313" key="3">
    <source>
        <dbReference type="EMBL" id="VYT27673.1"/>
    </source>
</evidence>
<dbReference type="EMBL" id="CACRTG010000025">
    <property type="protein sequence ID" value="VYT27673.1"/>
    <property type="molecule type" value="Genomic_DNA"/>
</dbReference>
<protein>
    <recommendedName>
        <fullName evidence="2">DUF6449 domain-containing protein</fullName>
    </recommendedName>
</protein>
<feature type="transmembrane region" description="Helical" evidence="1">
    <location>
        <begin position="74"/>
        <end position="94"/>
    </location>
</feature>
<keyword evidence="1" id="KW-1133">Transmembrane helix</keyword>
<feature type="domain" description="DUF6449" evidence="2">
    <location>
        <begin position="460"/>
        <end position="566"/>
    </location>
</feature>
<proteinExistence type="predicted"/>
<feature type="transmembrane region" description="Helical" evidence="1">
    <location>
        <begin position="155"/>
        <end position="175"/>
    </location>
</feature>
<dbReference type="InterPro" id="IPR045611">
    <property type="entry name" value="DUF6449"/>
</dbReference>
<feature type="transmembrane region" description="Helical" evidence="1">
    <location>
        <begin position="262"/>
        <end position="281"/>
    </location>
</feature>
<keyword evidence="1" id="KW-0472">Membrane</keyword>
<organism evidence="3">
    <name type="scientific">[Clostridium] nexile</name>
    <dbReference type="NCBI Taxonomy" id="29361"/>
    <lineage>
        <taxon>Bacteria</taxon>
        <taxon>Bacillati</taxon>
        <taxon>Bacillota</taxon>
        <taxon>Clostridia</taxon>
        <taxon>Lachnospirales</taxon>
        <taxon>Lachnospiraceae</taxon>
        <taxon>Tyzzerella</taxon>
    </lineage>
</organism>
<feature type="transmembrane region" description="Helical" evidence="1">
    <location>
        <begin position="362"/>
        <end position="380"/>
    </location>
</feature>
<name>A0A6N2VDS4_9FIRM</name>
<feature type="transmembrane region" description="Helical" evidence="1">
    <location>
        <begin position="182"/>
        <end position="207"/>
    </location>
</feature>
<dbReference type="AlphaFoldDB" id="A0A6N2VDS4"/>
<feature type="transmembrane region" description="Helical" evidence="1">
    <location>
        <begin position="330"/>
        <end position="350"/>
    </location>
</feature>
<keyword evidence="1" id="KW-0812">Transmembrane</keyword>
<sequence length="673" mass="77220">MTSKISCIKLIKEDLRQRTWLIAILSTVTFLFQPLMLIIGINEKTNWINTVTPGFTMKDFKFWLFNFMGFNNNALVFCVILFAILCGVSGFYYLHSKEKLNLIHSLPIRRERLFFIQFVSGFLIFLIPFTLNLLVSMLSISFQGYMSLELLKVSFAAFGIHVLFFLLLYTLTVFSMIMTGKLLIGLIVTLSLFSYGTLIVALFRLLAMRFFSTYFLKVDAYWFSWFKSLYITTDGTDGLSSPLLAYISTLNQMSDQTVPYKLILFSVIGTIVFLLLGIFLYRLRPTETAGKPIAFPKAESVLKILLSVPLGIGAAFYLDSLANQASNNIVIFILAILCAFIFAIVIEFIYTMDLKHLFVKKGALLLSVILAFGITAIYKFDLFKYDNYIPKKNEIESIAIYMDDFNTRFNYPITTNVQSTKDFLDSSALKDFGPVYQLAQKGASLFDMTDETAQYVNLKYNLKNGRSVYRMYLINETDVQNCSKYLLNNQQYKEALFQTNLYSSLDFQYVEVTDIYQSTSKLNISAAQMKTLLDIYQKDLVNASYFDLTSQFPSGTINFAPKNSSDTYMRPLFCSFTNTYDYLKELGYDLPTKIESDNVQRIEATNHDNQKNIVFNTPEDIAKILPKLTSVPYYFYKKPIEFIVTFKSNIYSSSNLFYLNSEQIPDCLKGLLN</sequence>
<feature type="transmembrane region" description="Helical" evidence="1">
    <location>
        <begin position="20"/>
        <end position="41"/>
    </location>
</feature>
<feature type="transmembrane region" description="Helical" evidence="1">
    <location>
        <begin position="301"/>
        <end position="318"/>
    </location>
</feature>